<dbReference type="PANTHER" id="PTHR10621">
    <property type="entry name" value="UV EXCISION REPAIR PROTEIN RAD23"/>
    <property type="match status" value="1"/>
</dbReference>
<dbReference type="OrthoDB" id="1916003at2759"/>
<dbReference type="Gene3D" id="3.10.20.90">
    <property type="entry name" value="Phosphatidylinositol 3-kinase Catalytic Subunit, Chain A, domain 1"/>
    <property type="match status" value="1"/>
</dbReference>
<dbReference type="SUPFAM" id="SSF54236">
    <property type="entry name" value="Ubiquitin-like"/>
    <property type="match status" value="1"/>
</dbReference>
<dbReference type="SMART" id="SM00213">
    <property type="entry name" value="UBQ"/>
    <property type="match status" value="1"/>
</dbReference>
<dbReference type="AlphaFoldDB" id="A0A068UIU3"/>
<evidence type="ECO:0000313" key="2">
    <source>
        <dbReference type="EMBL" id="CDP07548.1"/>
    </source>
</evidence>
<dbReference type="GO" id="GO:0031593">
    <property type="term" value="F:polyubiquitin modification-dependent protein binding"/>
    <property type="evidence" value="ECO:0007669"/>
    <property type="project" value="TreeGrafter"/>
</dbReference>
<dbReference type="PhylomeDB" id="A0A068UIU3"/>
<accession>A0A068UIU3</accession>
<name>A0A068UIU3_COFCA</name>
<dbReference type="GO" id="GO:0070628">
    <property type="term" value="F:proteasome binding"/>
    <property type="evidence" value="ECO:0007669"/>
    <property type="project" value="TreeGrafter"/>
</dbReference>
<evidence type="ECO:0000259" key="1">
    <source>
        <dbReference type="PROSITE" id="PS50053"/>
    </source>
</evidence>
<proteinExistence type="predicted"/>
<dbReference type="InParanoid" id="A0A068UIU3"/>
<dbReference type="InterPro" id="IPR000626">
    <property type="entry name" value="Ubiquitin-like_dom"/>
</dbReference>
<dbReference type="GO" id="GO:0005829">
    <property type="term" value="C:cytosol"/>
    <property type="evidence" value="ECO:0007669"/>
    <property type="project" value="TreeGrafter"/>
</dbReference>
<gene>
    <name evidence="2" type="ORF">GSCOC_T00024840001</name>
</gene>
<organism evidence="2 3">
    <name type="scientific">Coffea canephora</name>
    <name type="common">Robusta coffee</name>
    <dbReference type="NCBI Taxonomy" id="49390"/>
    <lineage>
        <taxon>Eukaryota</taxon>
        <taxon>Viridiplantae</taxon>
        <taxon>Streptophyta</taxon>
        <taxon>Embryophyta</taxon>
        <taxon>Tracheophyta</taxon>
        <taxon>Spermatophyta</taxon>
        <taxon>Magnoliopsida</taxon>
        <taxon>eudicotyledons</taxon>
        <taxon>Gunneridae</taxon>
        <taxon>Pentapetalae</taxon>
        <taxon>asterids</taxon>
        <taxon>lamiids</taxon>
        <taxon>Gentianales</taxon>
        <taxon>Rubiaceae</taxon>
        <taxon>Ixoroideae</taxon>
        <taxon>Gardenieae complex</taxon>
        <taxon>Bertiereae - Coffeeae clade</taxon>
        <taxon>Coffeeae</taxon>
        <taxon>Coffea</taxon>
    </lineage>
</organism>
<dbReference type="GO" id="GO:0043130">
    <property type="term" value="F:ubiquitin binding"/>
    <property type="evidence" value="ECO:0007669"/>
    <property type="project" value="TreeGrafter"/>
</dbReference>
<dbReference type="PROSITE" id="PS50053">
    <property type="entry name" value="UBIQUITIN_2"/>
    <property type="match status" value="1"/>
</dbReference>
<dbReference type="Pfam" id="PF00240">
    <property type="entry name" value="ubiquitin"/>
    <property type="match status" value="1"/>
</dbReference>
<sequence length="103" mass="11762">MRLVVEILTGRLFFVEIQDDATVADLKKEIGFQEQLPFDRLILLVDGTEGFLMNENERSLQDYGIKDGSHVYLFFDSVDDGSWHCLVAPQDSTWCHTSPPIDL</sequence>
<dbReference type="GO" id="GO:0043161">
    <property type="term" value="P:proteasome-mediated ubiquitin-dependent protein catabolic process"/>
    <property type="evidence" value="ECO:0007669"/>
    <property type="project" value="TreeGrafter"/>
</dbReference>
<dbReference type="CDD" id="cd17039">
    <property type="entry name" value="Ubl_ubiquitin_like"/>
    <property type="match status" value="1"/>
</dbReference>
<dbReference type="Proteomes" id="UP000295252">
    <property type="component" value="Chromosome II"/>
</dbReference>
<evidence type="ECO:0000313" key="3">
    <source>
        <dbReference type="Proteomes" id="UP000295252"/>
    </source>
</evidence>
<dbReference type="PANTHER" id="PTHR10621:SF61">
    <property type="entry name" value="UBIQUITIN FAMILY PROTEIN"/>
    <property type="match status" value="1"/>
</dbReference>
<dbReference type="OMA" id="DESHIYI"/>
<dbReference type="InterPro" id="IPR029071">
    <property type="entry name" value="Ubiquitin-like_domsf"/>
</dbReference>
<dbReference type="EMBL" id="HG739110">
    <property type="protein sequence ID" value="CDP07548.1"/>
    <property type="molecule type" value="Genomic_DNA"/>
</dbReference>
<keyword evidence="3" id="KW-1185">Reference proteome</keyword>
<dbReference type="GO" id="GO:0005654">
    <property type="term" value="C:nucleoplasm"/>
    <property type="evidence" value="ECO:0007669"/>
    <property type="project" value="TreeGrafter"/>
</dbReference>
<protein>
    <recommendedName>
        <fullName evidence="1">Ubiquitin-like domain-containing protein</fullName>
    </recommendedName>
</protein>
<dbReference type="Gramene" id="CDP07548">
    <property type="protein sequence ID" value="CDP07548"/>
    <property type="gene ID" value="GSCOC_T00024840001"/>
</dbReference>
<reference evidence="3" key="1">
    <citation type="journal article" date="2014" name="Science">
        <title>The coffee genome provides insight into the convergent evolution of caffeine biosynthesis.</title>
        <authorList>
            <person name="Denoeud F."/>
            <person name="Carretero-Paulet L."/>
            <person name="Dereeper A."/>
            <person name="Droc G."/>
            <person name="Guyot R."/>
            <person name="Pietrella M."/>
            <person name="Zheng C."/>
            <person name="Alberti A."/>
            <person name="Anthony F."/>
            <person name="Aprea G."/>
            <person name="Aury J.M."/>
            <person name="Bento P."/>
            <person name="Bernard M."/>
            <person name="Bocs S."/>
            <person name="Campa C."/>
            <person name="Cenci A."/>
            <person name="Combes M.C."/>
            <person name="Crouzillat D."/>
            <person name="Da Silva C."/>
            <person name="Daddiego L."/>
            <person name="De Bellis F."/>
            <person name="Dussert S."/>
            <person name="Garsmeur O."/>
            <person name="Gayraud T."/>
            <person name="Guignon V."/>
            <person name="Jahn K."/>
            <person name="Jamilloux V."/>
            <person name="Joet T."/>
            <person name="Labadie K."/>
            <person name="Lan T."/>
            <person name="Leclercq J."/>
            <person name="Lepelley M."/>
            <person name="Leroy T."/>
            <person name="Li L.T."/>
            <person name="Librado P."/>
            <person name="Lopez L."/>
            <person name="Munoz A."/>
            <person name="Noel B."/>
            <person name="Pallavicini A."/>
            <person name="Perrotta G."/>
            <person name="Poncet V."/>
            <person name="Pot D."/>
            <person name="Priyono X."/>
            <person name="Rigoreau M."/>
            <person name="Rouard M."/>
            <person name="Rozas J."/>
            <person name="Tranchant-Dubreuil C."/>
            <person name="VanBuren R."/>
            <person name="Zhang Q."/>
            <person name="Andrade A.C."/>
            <person name="Argout X."/>
            <person name="Bertrand B."/>
            <person name="de Kochko A."/>
            <person name="Graziosi G."/>
            <person name="Henry R.J."/>
            <person name="Jayarama X."/>
            <person name="Ming R."/>
            <person name="Nagai C."/>
            <person name="Rounsley S."/>
            <person name="Sankoff D."/>
            <person name="Giuliano G."/>
            <person name="Albert V.A."/>
            <person name="Wincker P."/>
            <person name="Lashermes P."/>
        </authorList>
    </citation>
    <scope>NUCLEOTIDE SEQUENCE [LARGE SCALE GENOMIC DNA]</scope>
    <source>
        <strain evidence="3">cv. DH200-94</strain>
    </source>
</reference>
<feature type="domain" description="Ubiquitin-like" evidence="1">
    <location>
        <begin position="1"/>
        <end position="73"/>
    </location>
</feature>